<dbReference type="EMBL" id="FQYX01000004">
    <property type="protein sequence ID" value="SHI69556.1"/>
    <property type="molecule type" value="Genomic_DNA"/>
</dbReference>
<keyword evidence="7" id="KW-0066">ATP synthesis</keyword>
<comment type="subcellular location">
    <subcellularLocation>
        <location evidence="2">Endomembrane system</location>
        <topology evidence="2">Peripheral membrane protein</topology>
    </subcellularLocation>
</comment>
<evidence type="ECO:0000256" key="5">
    <source>
        <dbReference type="ARBA" id="ARBA00023065"/>
    </source>
</evidence>
<comment type="similarity">
    <text evidence="3">Belongs to the ATPase epsilon chain family.</text>
</comment>
<evidence type="ECO:0000256" key="2">
    <source>
        <dbReference type="ARBA" id="ARBA00004184"/>
    </source>
</evidence>
<keyword evidence="6" id="KW-0472">Membrane</keyword>
<comment type="function">
    <text evidence="1">Produces ATP from ADP in the presence of a proton gradient across the membrane.</text>
</comment>
<proteinExistence type="inferred from homology"/>
<evidence type="ECO:0000256" key="4">
    <source>
        <dbReference type="ARBA" id="ARBA00022448"/>
    </source>
</evidence>
<dbReference type="OrthoDB" id="5294255at2"/>
<dbReference type="Proteomes" id="UP000184231">
    <property type="component" value="Unassembled WGS sequence"/>
</dbReference>
<dbReference type="InterPro" id="IPR001469">
    <property type="entry name" value="ATP_synth_F1_dsu/esu"/>
</dbReference>
<feature type="domain" description="ATP synthase F1 complex delta/epsilon subunit N-terminal" evidence="8">
    <location>
        <begin position="1"/>
        <end position="92"/>
    </location>
</feature>
<evidence type="ECO:0000259" key="8">
    <source>
        <dbReference type="Pfam" id="PF02823"/>
    </source>
</evidence>
<dbReference type="GO" id="GO:0012505">
    <property type="term" value="C:endomembrane system"/>
    <property type="evidence" value="ECO:0007669"/>
    <property type="project" value="UniProtKB-SubCell"/>
</dbReference>
<dbReference type="STRING" id="558155.SAMN04487911_104198"/>
<dbReference type="Gene3D" id="2.60.15.10">
    <property type="entry name" value="F0F1 ATP synthase delta/epsilon subunit, N-terminal"/>
    <property type="match status" value="1"/>
</dbReference>
<evidence type="ECO:0000256" key="6">
    <source>
        <dbReference type="ARBA" id="ARBA00023136"/>
    </source>
</evidence>
<organism evidence="9 10">
    <name type="scientific">Arenibacter nanhaiticus</name>
    <dbReference type="NCBI Taxonomy" id="558155"/>
    <lineage>
        <taxon>Bacteria</taxon>
        <taxon>Pseudomonadati</taxon>
        <taxon>Bacteroidota</taxon>
        <taxon>Flavobacteriia</taxon>
        <taxon>Flavobacteriales</taxon>
        <taxon>Flavobacteriaceae</taxon>
        <taxon>Arenibacter</taxon>
    </lineage>
</organism>
<gene>
    <name evidence="9" type="ORF">SAMN04487911_104198</name>
</gene>
<dbReference type="RefSeq" id="WP_072763419.1">
    <property type="nucleotide sequence ID" value="NZ_FQYX01000004.1"/>
</dbReference>
<protein>
    <submittedName>
        <fullName evidence="9">F-type H+-transporting ATPase subunit epsilon</fullName>
    </submittedName>
</protein>
<dbReference type="InterPro" id="IPR020546">
    <property type="entry name" value="ATP_synth_F1_dsu/esu_N"/>
</dbReference>
<keyword evidence="5" id="KW-0406">Ion transport</keyword>
<dbReference type="SUPFAM" id="SSF51344">
    <property type="entry name" value="Epsilon subunit of F1F0-ATP synthase N-terminal domain"/>
    <property type="match status" value="1"/>
</dbReference>
<dbReference type="InterPro" id="IPR036771">
    <property type="entry name" value="ATPsynth_dsu/esu_N"/>
</dbReference>
<dbReference type="GO" id="GO:0046933">
    <property type="term" value="F:proton-transporting ATP synthase activity, rotational mechanism"/>
    <property type="evidence" value="ECO:0007669"/>
    <property type="project" value="InterPro"/>
</dbReference>
<accession>A0A1M6D8J1</accession>
<evidence type="ECO:0000256" key="3">
    <source>
        <dbReference type="ARBA" id="ARBA00005712"/>
    </source>
</evidence>
<dbReference type="Pfam" id="PF02823">
    <property type="entry name" value="ATP-synt_DE_N"/>
    <property type="match status" value="1"/>
</dbReference>
<reference evidence="9 10" key="1">
    <citation type="submission" date="2016-11" db="EMBL/GenBank/DDBJ databases">
        <authorList>
            <person name="Jaros S."/>
            <person name="Januszkiewicz K."/>
            <person name="Wedrychowicz H."/>
        </authorList>
    </citation>
    <scope>NUCLEOTIDE SEQUENCE [LARGE SCALE GENOMIC DNA]</scope>
    <source>
        <strain evidence="9 10">CGMCC 1.8863</strain>
    </source>
</reference>
<keyword evidence="10" id="KW-1185">Reference proteome</keyword>
<dbReference type="CDD" id="cd12152">
    <property type="entry name" value="F1-ATPase_delta"/>
    <property type="match status" value="1"/>
</dbReference>
<keyword evidence="4" id="KW-0813">Transport</keyword>
<evidence type="ECO:0000313" key="9">
    <source>
        <dbReference type="EMBL" id="SHI69556.1"/>
    </source>
</evidence>
<dbReference type="AlphaFoldDB" id="A0A1M6D8J1"/>
<evidence type="ECO:0000313" key="10">
    <source>
        <dbReference type="Proteomes" id="UP000184231"/>
    </source>
</evidence>
<keyword evidence="7" id="KW-0139">CF(1)</keyword>
<evidence type="ECO:0000256" key="7">
    <source>
        <dbReference type="ARBA" id="ARBA00023196"/>
    </source>
</evidence>
<name>A0A1M6D8J1_9FLAO</name>
<sequence length="92" mass="9760">MYLEIVSPEATLFSGEVTAVTVPGINGEFQMLSNHAAVVSLLEAGNVKIKGNVVVEESFKDKFSKAANGDTMLTITSGTVEMKNNKVIVLAD</sequence>
<dbReference type="GO" id="GO:0045259">
    <property type="term" value="C:proton-transporting ATP synthase complex"/>
    <property type="evidence" value="ECO:0007669"/>
    <property type="project" value="UniProtKB-KW"/>
</dbReference>
<evidence type="ECO:0000256" key="1">
    <source>
        <dbReference type="ARBA" id="ARBA00003543"/>
    </source>
</evidence>